<dbReference type="InterPro" id="IPR011992">
    <property type="entry name" value="EF-hand-dom_pair"/>
</dbReference>
<feature type="domain" description="EF-hand" evidence="3">
    <location>
        <begin position="129"/>
        <end position="164"/>
    </location>
</feature>
<dbReference type="SUPFAM" id="SSF47473">
    <property type="entry name" value="EF-hand"/>
    <property type="match status" value="1"/>
</dbReference>
<organism evidence="4 5">
    <name type="scientific">Mucor saturninus</name>
    <dbReference type="NCBI Taxonomy" id="64648"/>
    <lineage>
        <taxon>Eukaryota</taxon>
        <taxon>Fungi</taxon>
        <taxon>Fungi incertae sedis</taxon>
        <taxon>Mucoromycota</taxon>
        <taxon>Mucoromycotina</taxon>
        <taxon>Mucoromycetes</taxon>
        <taxon>Mucorales</taxon>
        <taxon>Mucorineae</taxon>
        <taxon>Mucoraceae</taxon>
        <taxon>Mucor</taxon>
    </lineage>
</organism>
<dbReference type="SMART" id="SM00054">
    <property type="entry name" value="EFh"/>
    <property type="match status" value="4"/>
</dbReference>
<dbReference type="AlphaFoldDB" id="A0A8H7RAL0"/>
<dbReference type="InterPro" id="IPR018247">
    <property type="entry name" value="EF_Hand_1_Ca_BS"/>
</dbReference>
<name>A0A8H7RAL0_9FUNG</name>
<dbReference type="InterPro" id="IPR050230">
    <property type="entry name" value="CALM/Myosin/TropC-like"/>
</dbReference>
<dbReference type="Pfam" id="PF13499">
    <property type="entry name" value="EF-hand_7"/>
    <property type="match status" value="2"/>
</dbReference>
<protein>
    <recommendedName>
        <fullName evidence="3">EF-hand domain-containing protein</fullName>
    </recommendedName>
</protein>
<evidence type="ECO:0000313" key="4">
    <source>
        <dbReference type="EMBL" id="KAG2206802.1"/>
    </source>
</evidence>
<sequence length="189" mass="21250">MSSKRLSLGSHFLSTKKKGDLTELFSSFDKDNNGRISYSELQDMLQSAGINSAAIPSMLKDAHADLDKDGCLAYEDFARLMRPTLSDPHRSTSKQQELKEAFEAFDKDGDGFINVAELQAMMEKLGDKLTLAEAQQLIGEVDLDKDGVVNLHEFMMMMTGSNSTQQHNQEECTHHHHKLSVRRLFCSHK</sequence>
<comment type="caution">
    <text evidence="4">The sequence shown here is derived from an EMBL/GenBank/DDBJ whole genome shotgun (WGS) entry which is preliminary data.</text>
</comment>
<dbReference type="GO" id="GO:0005509">
    <property type="term" value="F:calcium ion binding"/>
    <property type="evidence" value="ECO:0007669"/>
    <property type="project" value="InterPro"/>
</dbReference>
<evidence type="ECO:0000259" key="3">
    <source>
        <dbReference type="PROSITE" id="PS50222"/>
    </source>
</evidence>
<keyword evidence="5" id="KW-1185">Reference proteome</keyword>
<dbReference type="Proteomes" id="UP000603453">
    <property type="component" value="Unassembled WGS sequence"/>
</dbReference>
<dbReference type="PANTHER" id="PTHR23048:SF0">
    <property type="entry name" value="CALMODULIN LIKE 3"/>
    <property type="match status" value="1"/>
</dbReference>
<dbReference type="Gene3D" id="1.10.238.10">
    <property type="entry name" value="EF-hand"/>
    <property type="match status" value="2"/>
</dbReference>
<keyword evidence="1" id="KW-0677">Repeat</keyword>
<dbReference type="OrthoDB" id="26525at2759"/>
<dbReference type="PROSITE" id="PS50222">
    <property type="entry name" value="EF_HAND_2"/>
    <property type="match status" value="3"/>
</dbReference>
<dbReference type="EMBL" id="JAEPRD010000028">
    <property type="protein sequence ID" value="KAG2206802.1"/>
    <property type="molecule type" value="Genomic_DNA"/>
</dbReference>
<feature type="domain" description="EF-hand" evidence="3">
    <location>
        <begin position="93"/>
        <end position="128"/>
    </location>
</feature>
<feature type="domain" description="EF-hand" evidence="3">
    <location>
        <begin position="16"/>
        <end position="51"/>
    </location>
</feature>
<dbReference type="FunFam" id="1.10.238.10:FF:000178">
    <property type="entry name" value="Calmodulin-2 A"/>
    <property type="match status" value="1"/>
</dbReference>
<dbReference type="CDD" id="cd00051">
    <property type="entry name" value="EFh"/>
    <property type="match status" value="1"/>
</dbReference>
<proteinExistence type="predicted"/>
<reference evidence="4" key="1">
    <citation type="submission" date="2020-12" db="EMBL/GenBank/DDBJ databases">
        <title>Metabolic potential, ecology and presence of endohyphal bacteria is reflected in genomic diversity of Mucoromycotina.</title>
        <authorList>
            <person name="Muszewska A."/>
            <person name="Okrasinska A."/>
            <person name="Steczkiewicz K."/>
            <person name="Drgas O."/>
            <person name="Orlowska M."/>
            <person name="Perlinska-Lenart U."/>
            <person name="Aleksandrzak-Piekarczyk T."/>
            <person name="Szatraj K."/>
            <person name="Zielenkiewicz U."/>
            <person name="Pilsyk S."/>
            <person name="Malc E."/>
            <person name="Mieczkowski P."/>
            <person name="Kruszewska J.S."/>
            <person name="Biernat P."/>
            <person name="Pawlowska J."/>
        </authorList>
    </citation>
    <scope>NUCLEOTIDE SEQUENCE</scope>
    <source>
        <strain evidence="4">WA0000017839</strain>
    </source>
</reference>
<evidence type="ECO:0000313" key="5">
    <source>
        <dbReference type="Proteomes" id="UP000603453"/>
    </source>
</evidence>
<dbReference type="PANTHER" id="PTHR23048">
    <property type="entry name" value="MYOSIN LIGHT CHAIN 1, 3"/>
    <property type="match status" value="1"/>
</dbReference>
<evidence type="ECO:0000256" key="2">
    <source>
        <dbReference type="ARBA" id="ARBA00022837"/>
    </source>
</evidence>
<gene>
    <name evidence="4" type="ORF">INT47_007558</name>
</gene>
<dbReference type="PROSITE" id="PS00018">
    <property type="entry name" value="EF_HAND_1"/>
    <property type="match status" value="4"/>
</dbReference>
<dbReference type="GO" id="GO:0016460">
    <property type="term" value="C:myosin II complex"/>
    <property type="evidence" value="ECO:0007669"/>
    <property type="project" value="TreeGrafter"/>
</dbReference>
<dbReference type="InterPro" id="IPR002048">
    <property type="entry name" value="EF_hand_dom"/>
</dbReference>
<accession>A0A8H7RAL0</accession>
<evidence type="ECO:0000256" key="1">
    <source>
        <dbReference type="ARBA" id="ARBA00022737"/>
    </source>
</evidence>
<keyword evidence="2" id="KW-0106">Calcium</keyword>